<dbReference type="GO" id="GO:0006633">
    <property type="term" value="P:fatty acid biosynthetic process"/>
    <property type="evidence" value="ECO:0007669"/>
    <property type="project" value="TreeGrafter"/>
</dbReference>
<dbReference type="Gene3D" id="3.40.366.10">
    <property type="entry name" value="Malonyl-Coenzyme A Acyl Carrier Protein, domain 2"/>
    <property type="match status" value="1"/>
</dbReference>
<dbReference type="PANTHER" id="PTHR43775">
    <property type="entry name" value="FATTY ACID SYNTHASE"/>
    <property type="match status" value="1"/>
</dbReference>
<evidence type="ECO:0000256" key="1">
    <source>
        <dbReference type="ARBA" id="ARBA00022450"/>
    </source>
</evidence>
<protein>
    <submittedName>
        <fullName evidence="4">Acyl transferase domain</fullName>
    </submittedName>
    <submittedName>
        <fullName evidence="5">Bacillaene synthase trans-acting acyltransferase</fullName>
    </submittedName>
</protein>
<dbReference type="EMBL" id="FMBM01000002">
    <property type="protein sequence ID" value="SCC82297.1"/>
    <property type="molecule type" value="Genomic_DNA"/>
</dbReference>
<gene>
    <name evidence="5" type="ORF">GA0071312_3278</name>
    <name evidence="4" type="ORF">HLUCCO17_04695</name>
</gene>
<keyword evidence="5" id="KW-0012">Acyltransferase</keyword>
<reference evidence="4 6" key="1">
    <citation type="submission" date="2015-09" db="EMBL/GenBank/DDBJ databases">
        <title>Identification and resolution of microdiversity through metagenomic sequencing of parallel consortia.</title>
        <authorList>
            <person name="Nelson W.C."/>
            <person name="Romine M.F."/>
            <person name="Lindemann S.R."/>
        </authorList>
    </citation>
    <scope>NUCLEOTIDE SEQUENCE [LARGE SCALE GENOMIC DNA]</scope>
    <source>
        <strain evidence="4">HL-109</strain>
    </source>
</reference>
<dbReference type="PANTHER" id="PTHR43775:SF37">
    <property type="entry name" value="SI:DKEY-61P9.11"/>
    <property type="match status" value="1"/>
</dbReference>
<accession>A0A0N8KEM8</accession>
<sequence length="321" mass="34240">MTARPVIFCFSGQGAQYRHMARDLMAEDAVFRHWMEEGEALVRARFGFSVLGEIHDPDHPPGAPFERLEATHPALFMVQYAAAKAMMARGLHPDLMLGVSLGEFVAMALSGVIGFEEALIRIARQPALLHERCARGGLISVLAGDGLWHDDAYLAAHSHLAGRGSGQNCVLAAAHAAIDPVCAHLAARGVTAVVLPVPYGFHSPLIDPAASACRAMFAEITPRRGTIPCLSACFGDVLDPDAPDLLWRIVRERMDVVRVCGAAQLAEGANYVDLSPSGALAALIRQNTPPGPARRIAITLSPMGGNAGRFDAVARRFVRSG</sequence>
<dbReference type="GO" id="GO:0004312">
    <property type="term" value="F:fatty acid synthase activity"/>
    <property type="evidence" value="ECO:0007669"/>
    <property type="project" value="TreeGrafter"/>
</dbReference>
<dbReference type="InterPro" id="IPR014043">
    <property type="entry name" value="Acyl_transferase_dom"/>
</dbReference>
<evidence type="ECO:0000256" key="2">
    <source>
        <dbReference type="ARBA" id="ARBA00022553"/>
    </source>
</evidence>
<comment type="caution">
    <text evidence="4">The sequence shown here is derived from an EMBL/GenBank/DDBJ whole genome shotgun (WGS) entry which is preliminary data.</text>
</comment>
<dbReference type="SMART" id="SM00827">
    <property type="entry name" value="PKS_AT"/>
    <property type="match status" value="1"/>
</dbReference>
<evidence type="ECO:0000313" key="4">
    <source>
        <dbReference type="EMBL" id="KPQ11778.1"/>
    </source>
</evidence>
<dbReference type="Proteomes" id="UP000050497">
    <property type="component" value="Unassembled WGS sequence"/>
</dbReference>
<organism evidence="4 6">
    <name type="scientific">Saliniramus fredricksonii</name>
    <dbReference type="NCBI Taxonomy" id="1653334"/>
    <lineage>
        <taxon>Bacteria</taxon>
        <taxon>Pseudomonadati</taxon>
        <taxon>Pseudomonadota</taxon>
        <taxon>Alphaproteobacteria</taxon>
        <taxon>Hyphomicrobiales</taxon>
        <taxon>Salinarimonadaceae</taxon>
        <taxon>Saliniramus</taxon>
    </lineage>
</organism>
<dbReference type="SUPFAM" id="SSF52151">
    <property type="entry name" value="FabD/lysophospholipase-like"/>
    <property type="match status" value="1"/>
</dbReference>
<dbReference type="RefSeq" id="WP_074445815.1">
    <property type="nucleotide sequence ID" value="NZ_FMBM01000002.1"/>
</dbReference>
<feature type="domain" description="Malonyl-CoA:ACP transacylase (MAT)" evidence="3">
    <location>
        <begin position="9"/>
        <end position="303"/>
    </location>
</feature>
<dbReference type="Pfam" id="PF00698">
    <property type="entry name" value="Acyl_transf_1"/>
    <property type="match status" value="1"/>
</dbReference>
<reference evidence="5 7" key="2">
    <citation type="submission" date="2016-08" db="EMBL/GenBank/DDBJ databases">
        <authorList>
            <person name="Varghese N."/>
            <person name="Submissions Spin"/>
        </authorList>
    </citation>
    <scope>NUCLEOTIDE SEQUENCE [LARGE SCALE GENOMIC DNA]</scope>
    <source>
        <strain evidence="5 7">HL-109</strain>
    </source>
</reference>
<dbReference type="AlphaFoldDB" id="A0A0N8KEM8"/>
<evidence type="ECO:0000259" key="3">
    <source>
        <dbReference type="SMART" id="SM00827"/>
    </source>
</evidence>
<dbReference type="EMBL" id="LJSX01000005">
    <property type="protein sequence ID" value="KPQ11778.1"/>
    <property type="molecule type" value="Genomic_DNA"/>
</dbReference>
<keyword evidence="2" id="KW-0597">Phosphoprotein</keyword>
<evidence type="ECO:0000313" key="5">
    <source>
        <dbReference type="EMBL" id="SCC82297.1"/>
    </source>
</evidence>
<dbReference type="OrthoDB" id="9808564at2"/>
<dbReference type="InterPro" id="IPR016035">
    <property type="entry name" value="Acyl_Trfase/lysoPLipase"/>
</dbReference>
<keyword evidence="4" id="KW-0808">Transferase</keyword>
<keyword evidence="1" id="KW-0596">Phosphopantetheine</keyword>
<evidence type="ECO:0000313" key="6">
    <source>
        <dbReference type="Proteomes" id="UP000050497"/>
    </source>
</evidence>
<evidence type="ECO:0000313" key="7">
    <source>
        <dbReference type="Proteomes" id="UP000182800"/>
    </source>
</evidence>
<keyword evidence="7" id="KW-1185">Reference proteome</keyword>
<proteinExistence type="predicted"/>
<dbReference type="STRING" id="1653334.GA0071312_3278"/>
<dbReference type="InterPro" id="IPR050091">
    <property type="entry name" value="PKS_NRPS_Biosynth_Enz"/>
</dbReference>
<dbReference type="InterPro" id="IPR001227">
    <property type="entry name" value="Ac_transferase_dom_sf"/>
</dbReference>
<dbReference type="Proteomes" id="UP000182800">
    <property type="component" value="Unassembled WGS sequence"/>
</dbReference>
<name>A0A0N8KEM8_9HYPH</name>